<dbReference type="CDD" id="cd13922">
    <property type="entry name" value="Azurin"/>
    <property type="match status" value="1"/>
</dbReference>
<dbReference type="EMBL" id="UINC01001957">
    <property type="protein sequence ID" value="SUZ91215.1"/>
    <property type="molecule type" value="Genomic_DNA"/>
</dbReference>
<evidence type="ECO:0000256" key="3">
    <source>
        <dbReference type="ARBA" id="ARBA00022982"/>
    </source>
</evidence>
<accession>A0A381RHC9</accession>
<organism evidence="6">
    <name type="scientific">marine metagenome</name>
    <dbReference type="NCBI Taxonomy" id="408172"/>
    <lineage>
        <taxon>unclassified sequences</taxon>
        <taxon>metagenomes</taxon>
        <taxon>ecological metagenomes</taxon>
    </lineage>
</organism>
<keyword evidence="2" id="KW-0479">Metal-binding</keyword>
<dbReference type="AlphaFoldDB" id="A0A381RHC9"/>
<keyword evidence="4" id="KW-0186">Copper</keyword>
<name>A0A381RHC9_9ZZZZ</name>
<evidence type="ECO:0000256" key="1">
    <source>
        <dbReference type="ARBA" id="ARBA00022448"/>
    </source>
</evidence>
<dbReference type="InterPro" id="IPR008972">
    <property type="entry name" value="Cupredoxin"/>
</dbReference>
<dbReference type="GO" id="GO:0009055">
    <property type="term" value="F:electron transfer activity"/>
    <property type="evidence" value="ECO:0007669"/>
    <property type="project" value="InterPro"/>
</dbReference>
<feature type="domain" description="Blue (type 1) copper" evidence="5">
    <location>
        <begin position="32"/>
        <end position="150"/>
    </location>
</feature>
<keyword evidence="1" id="KW-0813">Transport</keyword>
<evidence type="ECO:0000256" key="4">
    <source>
        <dbReference type="ARBA" id="ARBA00023008"/>
    </source>
</evidence>
<dbReference type="InterPro" id="IPR028871">
    <property type="entry name" value="BlueCu_1_BS"/>
</dbReference>
<proteinExistence type="predicted"/>
<dbReference type="PANTHER" id="PTHR38439:SF2">
    <property type="entry name" value="OUTER MEMBRANE PROTEIN H.8"/>
    <property type="match status" value="1"/>
</dbReference>
<dbReference type="InterPro" id="IPR014068">
    <property type="entry name" value="Azurin"/>
</dbReference>
<dbReference type="SUPFAM" id="SSF49503">
    <property type="entry name" value="Cupredoxins"/>
    <property type="match status" value="1"/>
</dbReference>
<evidence type="ECO:0000256" key="2">
    <source>
        <dbReference type="ARBA" id="ARBA00022723"/>
    </source>
</evidence>
<dbReference type="Gene3D" id="2.60.40.420">
    <property type="entry name" value="Cupredoxins - blue copper proteins"/>
    <property type="match status" value="1"/>
</dbReference>
<dbReference type="InterPro" id="IPR000923">
    <property type="entry name" value="BlueCu_1"/>
</dbReference>
<reference evidence="6" key="1">
    <citation type="submission" date="2018-05" db="EMBL/GenBank/DDBJ databases">
        <authorList>
            <person name="Lanie J.A."/>
            <person name="Ng W.-L."/>
            <person name="Kazmierczak K.M."/>
            <person name="Andrzejewski T.M."/>
            <person name="Davidsen T.M."/>
            <person name="Wayne K.J."/>
            <person name="Tettelin H."/>
            <person name="Glass J.I."/>
            <person name="Rusch D."/>
            <person name="Podicherti R."/>
            <person name="Tsui H.-C.T."/>
            <person name="Winkler M.E."/>
        </authorList>
    </citation>
    <scope>NUCLEOTIDE SEQUENCE</scope>
</reference>
<dbReference type="Pfam" id="PF00127">
    <property type="entry name" value="Copper-bind"/>
    <property type="match status" value="1"/>
</dbReference>
<dbReference type="InterPro" id="IPR050845">
    <property type="entry name" value="Cu-binding_ET"/>
</dbReference>
<gene>
    <name evidence="6" type="ORF">METZ01_LOCUS44069</name>
</gene>
<protein>
    <recommendedName>
        <fullName evidence="5">Blue (type 1) copper domain-containing protein</fullName>
    </recommendedName>
</protein>
<keyword evidence="3" id="KW-0249">Electron transport</keyword>
<evidence type="ECO:0000313" key="6">
    <source>
        <dbReference type="EMBL" id="SUZ91215.1"/>
    </source>
</evidence>
<dbReference type="PANTHER" id="PTHR38439">
    <property type="entry name" value="AURACYANIN-B"/>
    <property type="match status" value="1"/>
</dbReference>
<sequence length="150" mass="17049">MKIMRFKYVLLFFISLCIFTNCSIENDVNKIVITSDDYMKFNTSKITVKSGKLVKLTLKHIGRLDVQVMGHNFVLLKDKVDIVEFANKAAMASKNQYIPVESNEVIVYTDMIGGGQETTIEFLPPEVGVYNFICSFPGHYAMMKGKFIVE</sequence>
<dbReference type="PROSITE" id="PS00196">
    <property type="entry name" value="COPPER_BLUE"/>
    <property type="match status" value="1"/>
</dbReference>
<evidence type="ECO:0000259" key="5">
    <source>
        <dbReference type="Pfam" id="PF00127"/>
    </source>
</evidence>
<dbReference type="GO" id="GO:0005507">
    <property type="term" value="F:copper ion binding"/>
    <property type="evidence" value="ECO:0007669"/>
    <property type="project" value="InterPro"/>
</dbReference>